<proteinExistence type="inferred from homology"/>
<dbReference type="GeneID" id="107812901"/>
<dbReference type="Pfam" id="PF04525">
    <property type="entry name" value="LOR"/>
    <property type="match status" value="1"/>
</dbReference>
<dbReference type="KEGG" id="nta:107812901"/>
<organism evidence="2 3">
    <name type="scientific">Nicotiana tabacum</name>
    <name type="common">Common tobacco</name>
    <dbReference type="NCBI Taxonomy" id="4097"/>
    <lineage>
        <taxon>Eukaryota</taxon>
        <taxon>Viridiplantae</taxon>
        <taxon>Streptophyta</taxon>
        <taxon>Embryophyta</taxon>
        <taxon>Tracheophyta</taxon>
        <taxon>Spermatophyta</taxon>
        <taxon>Magnoliopsida</taxon>
        <taxon>eudicotyledons</taxon>
        <taxon>Gunneridae</taxon>
        <taxon>Pentapetalae</taxon>
        <taxon>asterids</taxon>
        <taxon>lamiids</taxon>
        <taxon>Solanales</taxon>
        <taxon>Solanaceae</taxon>
        <taxon>Nicotianoideae</taxon>
        <taxon>Nicotianeae</taxon>
        <taxon>Nicotiana</taxon>
    </lineage>
</organism>
<sequence length="196" mass="22220">MEGGTVVIGHRFCSPQPLQLSIKKKIYILAGYGYEVKDAYDNIVFTIEKVLGFFRSNKMLVFDAAGVPLVTIKSKKFTWHSRKQAFKGDSTDKKDLIFSAKTSSMFQFTTKLDVFLANNISEEVCDFWMKTNYMESTCDIFAGQSSTLIARMKKKYILLGRDKLIMTVNPNVDYAFIVSLIVILQEILSSTQNDSV</sequence>
<dbReference type="RefSeq" id="XP_016493568.1">
    <property type="nucleotide sequence ID" value="XM_016638082.2"/>
</dbReference>
<dbReference type="SMR" id="A0A1S4BXJ4"/>
<comment type="similarity">
    <text evidence="1">Belongs to the LOR family.</text>
</comment>
<protein>
    <submittedName>
        <fullName evidence="3">Protein LURP-one-related 15-like</fullName>
    </submittedName>
</protein>
<dbReference type="AlphaFoldDB" id="A0A1S4BXJ4"/>
<evidence type="ECO:0000256" key="1">
    <source>
        <dbReference type="ARBA" id="ARBA00005437"/>
    </source>
</evidence>
<gene>
    <name evidence="3" type="primary">LOC107812901</name>
</gene>
<reference evidence="3" key="2">
    <citation type="submission" date="2025-08" db="UniProtKB">
        <authorList>
            <consortium name="RefSeq"/>
        </authorList>
    </citation>
    <scope>IDENTIFICATION</scope>
    <source>
        <tissue evidence="3">Leaf</tissue>
    </source>
</reference>
<dbReference type="Gene3D" id="2.40.160.200">
    <property type="entry name" value="LURP1-related"/>
    <property type="match status" value="1"/>
</dbReference>
<dbReference type="SUPFAM" id="SSF54518">
    <property type="entry name" value="Tubby C-terminal domain-like"/>
    <property type="match status" value="1"/>
</dbReference>
<dbReference type="Proteomes" id="UP000790787">
    <property type="component" value="Chromosome 12"/>
</dbReference>
<dbReference type="PANTHER" id="PTHR31087:SF120">
    <property type="entry name" value="PROTEIN LURP-ONE-RELATED 10-LIKE"/>
    <property type="match status" value="1"/>
</dbReference>
<evidence type="ECO:0000313" key="2">
    <source>
        <dbReference type="Proteomes" id="UP000790787"/>
    </source>
</evidence>
<dbReference type="InterPro" id="IPR007612">
    <property type="entry name" value="LOR"/>
</dbReference>
<dbReference type="InterPro" id="IPR025659">
    <property type="entry name" value="Tubby-like_C"/>
</dbReference>
<dbReference type="PaxDb" id="4097-A0A1S4BXJ4"/>
<dbReference type="RefSeq" id="XP_016493568.1">
    <property type="nucleotide sequence ID" value="XM_016638082.1"/>
</dbReference>
<dbReference type="OrthoDB" id="1286889at2759"/>
<accession>A0A1S4BXJ4</accession>
<name>A0A1S4BXJ4_TOBAC</name>
<evidence type="ECO:0000313" key="3">
    <source>
        <dbReference type="RefSeq" id="XP_016493568.1"/>
    </source>
</evidence>
<dbReference type="OMA" id="SKHFTWH"/>
<dbReference type="InterPro" id="IPR038595">
    <property type="entry name" value="LOR_sf"/>
</dbReference>
<dbReference type="STRING" id="4097.A0A1S4BXJ4"/>
<reference evidence="2" key="1">
    <citation type="journal article" date="2014" name="Nat. Commun.">
        <title>The tobacco genome sequence and its comparison with those of tomato and potato.</title>
        <authorList>
            <person name="Sierro N."/>
            <person name="Battey J.N."/>
            <person name="Ouadi S."/>
            <person name="Bakaher N."/>
            <person name="Bovet L."/>
            <person name="Willig A."/>
            <person name="Goepfert S."/>
            <person name="Peitsch M.C."/>
            <person name="Ivanov N.V."/>
        </authorList>
    </citation>
    <scope>NUCLEOTIDE SEQUENCE [LARGE SCALE GENOMIC DNA]</scope>
</reference>
<keyword evidence="2" id="KW-1185">Reference proteome</keyword>
<dbReference type="PANTHER" id="PTHR31087">
    <property type="match status" value="1"/>
</dbReference>